<reference evidence="1" key="1">
    <citation type="submission" date="2024-06" db="EMBL/GenBank/DDBJ databases">
        <title>Evidence of context-dependent and transient costs of resisting viral infection in isolates of the marine microalga Micromonas sp. (class Mamiellophyceae).</title>
        <authorList>
            <person name="Bedi de Silva A."/>
            <person name="Schvarcz C.R."/>
            <person name="Steward G.R."/>
            <person name="Edwards K.F."/>
        </authorList>
    </citation>
    <scope>NUCLEOTIDE SEQUENCE</scope>
    <source>
        <strain evidence="1">McV-KB2</strain>
    </source>
</reference>
<organism evidence="1">
    <name type="scientific">Micromonas commoda virus</name>
    <dbReference type="NCBI Taxonomy" id="3057169"/>
    <lineage>
        <taxon>Viruses</taxon>
        <taxon>Varidnaviria</taxon>
        <taxon>Bamfordvirae</taxon>
        <taxon>Nucleocytoviricota</taxon>
        <taxon>Megaviricetes</taxon>
        <taxon>Algavirales</taxon>
        <taxon>Phycodnaviridae</taxon>
    </lineage>
</organism>
<dbReference type="EMBL" id="PP911589">
    <property type="protein sequence ID" value="XCA47457.1"/>
    <property type="molecule type" value="Genomic_DNA"/>
</dbReference>
<protein>
    <submittedName>
        <fullName evidence="1">Uncharacterized protein</fullName>
    </submittedName>
</protein>
<proteinExistence type="predicted"/>
<sequence length="208" mass="23525">MQIAVIGTGLLGLAVLGSIVNTFNPRAEMTRAPSMPLIDAEPIREEESDTEADEAIELALIHREKHPTLVSGPSEYFKKDSNPTPRIKFINLTDVRVKFMIHPVTWTTWFLKNCKCMVPTPVGNVGIEGDIGKEEEKDKECRLAPRRKTGKRLPDICEFPLPTKRVYVSLYIDGAPVFVDREMKAYDTFICRDHLIERGRRASVAQIM</sequence>
<accession>A0AAU7YNE9</accession>
<evidence type="ECO:0000313" key="1">
    <source>
        <dbReference type="EMBL" id="XCA47457.1"/>
    </source>
</evidence>
<name>A0AAU7YNE9_9PHYC</name>